<keyword evidence="2" id="KW-1185">Reference proteome</keyword>
<organism evidence="1 2">
    <name type="scientific">Thalassotalea nanhaiensis</name>
    <dbReference type="NCBI Taxonomy" id="3065648"/>
    <lineage>
        <taxon>Bacteria</taxon>
        <taxon>Pseudomonadati</taxon>
        <taxon>Pseudomonadota</taxon>
        <taxon>Gammaproteobacteria</taxon>
        <taxon>Alteromonadales</taxon>
        <taxon>Colwelliaceae</taxon>
        <taxon>Thalassotalea</taxon>
    </lineage>
</organism>
<reference evidence="2" key="1">
    <citation type="submission" date="2023-09" db="EMBL/GenBank/DDBJ databases">
        <authorList>
            <person name="Li S."/>
            <person name="Li X."/>
            <person name="Zhang C."/>
            <person name="Zhao Z."/>
        </authorList>
    </citation>
    <scope>NUCLEOTIDE SEQUENCE [LARGE SCALE GENOMIC DNA]</scope>
    <source>
        <strain evidence="2">SQ345</strain>
    </source>
</reference>
<gene>
    <name evidence="1" type="ORF">RI845_12120</name>
</gene>
<name>A0ABY9THC4_9GAMM</name>
<sequence length="198" mass="23413">MDKQQLTDLFVVYNSEWQLPIIGKFQLVGGRKSYFSDEKRWWLNGHFDFEGSDINDSTCRDERIHFFADKTSNNWVINEKPNYTALVYFKNKIGECDYRSGNYVQIEYPMTEQSFLDRYNKQQVILDEALKLAKEIGVTFPKHINNVDFRLLSFSKPLDSPDDSVEKATFKQSNFLFFIEYKIEKQKIKILNLETGIN</sequence>
<accession>A0ABY9THC4</accession>
<dbReference type="EMBL" id="CP134146">
    <property type="protein sequence ID" value="WNC67264.1"/>
    <property type="molecule type" value="Genomic_DNA"/>
</dbReference>
<protein>
    <submittedName>
        <fullName evidence="1">Uncharacterized protein</fullName>
    </submittedName>
</protein>
<evidence type="ECO:0000313" key="1">
    <source>
        <dbReference type="EMBL" id="WNC67264.1"/>
    </source>
</evidence>
<proteinExistence type="predicted"/>
<dbReference type="Proteomes" id="UP001248581">
    <property type="component" value="Chromosome"/>
</dbReference>
<dbReference type="RefSeq" id="WP_348386428.1">
    <property type="nucleotide sequence ID" value="NZ_CP134146.1"/>
</dbReference>
<evidence type="ECO:0000313" key="2">
    <source>
        <dbReference type="Proteomes" id="UP001248581"/>
    </source>
</evidence>